<evidence type="ECO:0000313" key="1">
    <source>
        <dbReference type="EMBL" id="AVM24263.1"/>
    </source>
</evidence>
<protein>
    <submittedName>
        <fullName evidence="1">Uncharacterized protein</fullName>
    </submittedName>
</protein>
<proteinExistence type="predicted"/>
<accession>A0AAD0HN35</accession>
<evidence type="ECO:0000313" key="2">
    <source>
        <dbReference type="Proteomes" id="UP000264960"/>
    </source>
</evidence>
<gene>
    <name evidence="1" type="ORF">C5695_10610</name>
</gene>
<organism evidence="1 2">
    <name type="scientific">Bacillus pumilus</name>
    <name type="common">Bacillus mesentericus</name>
    <dbReference type="NCBI Taxonomy" id="1408"/>
    <lineage>
        <taxon>Bacteria</taxon>
        <taxon>Bacillati</taxon>
        <taxon>Bacillota</taxon>
        <taxon>Bacilli</taxon>
        <taxon>Bacillales</taxon>
        <taxon>Bacillaceae</taxon>
        <taxon>Bacillus</taxon>
    </lineage>
</organism>
<dbReference type="RefSeq" id="WP_117730692.1">
    <property type="nucleotide sequence ID" value="NZ_CP027116.1"/>
</dbReference>
<name>A0AAD0HN35_BACPU</name>
<dbReference type="Proteomes" id="UP000264960">
    <property type="component" value="Chromosome"/>
</dbReference>
<dbReference type="AlphaFoldDB" id="A0AAD0HN35"/>
<dbReference type="EMBL" id="CP027116">
    <property type="protein sequence ID" value="AVM24263.1"/>
    <property type="molecule type" value="Genomic_DNA"/>
</dbReference>
<sequence>MKTVVTNLMARDIILDIIDEETSIRTPEELADYLLKHKDNETIFIEGWESKADLEPFDDSEWGD</sequence>
<reference evidence="1 2" key="1">
    <citation type="submission" date="2018-02" db="EMBL/GenBank/DDBJ databases">
        <title>The complete genome of two Bacillus pumilus strains from Cuatro Cienegas, Coahuila, Mexico.</title>
        <authorList>
            <person name="Zarza E."/>
            <person name="Alcaraz L.D."/>
            <person name="Aguilar-Salinas B."/>
            <person name="Islas A."/>
            <person name="Olmedo-Alvarez G."/>
        </authorList>
    </citation>
    <scope>NUCLEOTIDE SEQUENCE [LARGE SCALE GENOMIC DNA]</scope>
    <source>
        <strain evidence="1 2">145</strain>
    </source>
</reference>